<dbReference type="Gene3D" id="2.60.120.230">
    <property type="match status" value="1"/>
</dbReference>
<dbReference type="EMBL" id="JYJG01000111">
    <property type="protein sequence ID" value="KJK48304.1"/>
    <property type="molecule type" value="Genomic_DNA"/>
</dbReference>
<evidence type="ECO:0000259" key="4">
    <source>
        <dbReference type="PROSITE" id="PS50022"/>
    </source>
</evidence>
<feature type="chain" id="PRO_5002441412" description="F5/8 type C domain-containing protein" evidence="3">
    <location>
        <begin position="31"/>
        <end position="504"/>
    </location>
</feature>
<evidence type="ECO:0000313" key="6">
    <source>
        <dbReference type="Proteomes" id="UP000033393"/>
    </source>
</evidence>
<sequence length="504" mass="52308">MTVQPKALRAILPLGALTLSLIAVPPIATAAVTNLALNRPATGSAACASSEGPEKAVNGSVSGGNSDKWCSPASTKYLQVDLGVPASITSFTVKHAGAGGEAATYNTKAFAIQLSTDGSTWTTPVTVTNNTANTTTHPIAATTARYAKLVVTTPTQTTDAAARIYEFEVHGTSSGTPGGGTIPVFDHIPQFGIYTSNDPVGYTPPAGVLMWNRGTEFARKLTDAEKALIGDDLRVRVSYHAQCDNYDRIGTVFYVAVPKGTTPTATTPRVTLQDFITPFSNYWRGAKANYTFPDADLGPYAGALADPAKDVYLGIGGGSNPYRGDACESHAEVTPEFRAIGFKYSLSLISTAALTARDHDVAGMISGVRETTNKITAGPVAHTAAGNRGDIALVIAGYGSAAGGEEYSNTTVTVAVNGTQVGSFSTAVDCASLEQYSPDGNPGIFRNNTTGNPRSWCPGGLVPSRYFPAGDIAGKDVTVTVGIGRSVPYVGDSGYRTSVSLLEH</sequence>
<feature type="domain" description="F5/8 type C" evidence="4">
    <location>
        <begin position="24"/>
        <end position="172"/>
    </location>
</feature>
<proteinExistence type="predicted"/>
<gene>
    <name evidence="5" type="ORF">UK23_17375</name>
</gene>
<reference evidence="5 6" key="1">
    <citation type="submission" date="2015-02" db="EMBL/GenBank/DDBJ databases">
        <authorList>
            <person name="Ju K.-S."/>
            <person name="Doroghazi J.R."/>
            <person name="Metcalf W."/>
        </authorList>
    </citation>
    <scope>NUCLEOTIDE SEQUENCE [LARGE SCALE GENOMIC DNA]</scope>
    <source>
        <strain evidence="5 6">NRRL B-16140</strain>
    </source>
</reference>
<name>A0A0F0GXW4_LENAE</name>
<dbReference type="PATRIC" id="fig|68170.10.peg.4332"/>
<evidence type="ECO:0000256" key="2">
    <source>
        <dbReference type="SAM" id="MobiDB-lite"/>
    </source>
</evidence>
<evidence type="ECO:0000256" key="1">
    <source>
        <dbReference type="ARBA" id="ARBA00023157"/>
    </source>
</evidence>
<protein>
    <recommendedName>
        <fullName evidence="4">F5/8 type C domain-containing protein</fullName>
    </recommendedName>
</protein>
<dbReference type="RefSeq" id="WP_045312583.1">
    <property type="nucleotide sequence ID" value="NZ_JYJG01000111.1"/>
</dbReference>
<dbReference type="Pfam" id="PF09113">
    <property type="entry name" value="N-glycanase_C"/>
    <property type="match status" value="1"/>
</dbReference>
<dbReference type="OrthoDB" id="1089471at2"/>
<dbReference type="InterPro" id="IPR014784">
    <property type="entry name" value="Cu2_ascorb_mOase-like_C"/>
</dbReference>
<evidence type="ECO:0000256" key="3">
    <source>
        <dbReference type="SAM" id="SignalP"/>
    </source>
</evidence>
<accession>A0A0F0GXW4</accession>
<dbReference type="InterPro" id="IPR015197">
    <property type="entry name" value="PngaseF_C"/>
</dbReference>
<dbReference type="InterPro" id="IPR008979">
    <property type="entry name" value="Galactose-bd-like_sf"/>
</dbReference>
<dbReference type="Gene3D" id="2.60.120.260">
    <property type="entry name" value="Galactose-binding domain-like"/>
    <property type="match status" value="1"/>
</dbReference>
<dbReference type="SUPFAM" id="SSF49742">
    <property type="entry name" value="PHM/PNGase F"/>
    <property type="match status" value="1"/>
</dbReference>
<feature type="signal peptide" evidence="3">
    <location>
        <begin position="1"/>
        <end position="30"/>
    </location>
</feature>
<keyword evidence="6" id="KW-1185">Reference proteome</keyword>
<comment type="caution">
    <text evidence="5">The sequence shown here is derived from an EMBL/GenBank/DDBJ whole genome shotgun (WGS) entry which is preliminary data.</text>
</comment>
<dbReference type="eggNOG" id="COG3291">
    <property type="taxonomic scope" value="Bacteria"/>
</dbReference>
<dbReference type="STRING" id="68170.GCA_000974445_08755"/>
<feature type="region of interest" description="Disordered" evidence="2">
    <location>
        <begin position="43"/>
        <end position="65"/>
    </location>
</feature>
<dbReference type="AlphaFoldDB" id="A0A0F0GXW4"/>
<dbReference type="Proteomes" id="UP000033393">
    <property type="component" value="Unassembled WGS sequence"/>
</dbReference>
<dbReference type="InterPro" id="IPR000421">
    <property type="entry name" value="FA58C"/>
</dbReference>
<organism evidence="5 6">
    <name type="scientific">Lentzea aerocolonigenes</name>
    <name type="common">Lechevalieria aerocolonigenes</name>
    <name type="synonym">Saccharothrix aerocolonigenes</name>
    <dbReference type="NCBI Taxonomy" id="68170"/>
    <lineage>
        <taxon>Bacteria</taxon>
        <taxon>Bacillati</taxon>
        <taxon>Actinomycetota</taxon>
        <taxon>Actinomycetes</taxon>
        <taxon>Pseudonocardiales</taxon>
        <taxon>Pseudonocardiaceae</taxon>
        <taxon>Lentzea</taxon>
    </lineage>
</organism>
<dbReference type="Pfam" id="PF00754">
    <property type="entry name" value="F5_F8_type_C"/>
    <property type="match status" value="1"/>
</dbReference>
<keyword evidence="1" id="KW-1015">Disulfide bond</keyword>
<dbReference type="GO" id="GO:0016715">
    <property type="term" value="F:oxidoreductase activity, acting on paired donors, with incorporation or reduction of molecular oxygen, reduced ascorbate as one donor, and incorporation of one atom of oxygen"/>
    <property type="evidence" value="ECO:0007669"/>
    <property type="project" value="InterPro"/>
</dbReference>
<dbReference type="SUPFAM" id="SSF49785">
    <property type="entry name" value="Galactose-binding domain-like"/>
    <property type="match status" value="1"/>
</dbReference>
<dbReference type="PROSITE" id="PS50022">
    <property type="entry name" value="FA58C_3"/>
    <property type="match status" value="1"/>
</dbReference>
<evidence type="ECO:0000313" key="5">
    <source>
        <dbReference type="EMBL" id="KJK48304.1"/>
    </source>
</evidence>
<keyword evidence="3" id="KW-0732">Signal</keyword>
<dbReference type="InterPro" id="IPR008977">
    <property type="entry name" value="PHM/PNGase_F_dom_sf"/>
</dbReference>